<dbReference type="Pfam" id="PF02046">
    <property type="entry name" value="COX6A"/>
    <property type="match status" value="1"/>
</dbReference>
<dbReference type="PANTHER" id="PTHR11504:SF4">
    <property type="entry name" value="CYTOCHROME C OXIDASE SUBUNIT 6A1, MITOCHONDRIAL"/>
    <property type="match status" value="1"/>
</dbReference>
<dbReference type="GO" id="GO:0030234">
    <property type="term" value="F:enzyme regulator activity"/>
    <property type="evidence" value="ECO:0007669"/>
    <property type="project" value="TreeGrafter"/>
</dbReference>
<comment type="similarity">
    <text evidence="3 11">Belongs to the cytochrome c oxidase subunit 6A family.</text>
</comment>
<dbReference type="Gene3D" id="4.10.95.10">
    <property type="entry name" value="Cytochrome c oxidase, subunit VIa"/>
    <property type="match status" value="1"/>
</dbReference>
<name>A0A8I3WSC4_CALJA</name>
<dbReference type="GeneTree" id="ENSGT00940000154612"/>
<evidence type="ECO:0000256" key="1">
    <source>
        <dbReference type="ARBA" id="ARBA00004434"/>
    </source>
</evidence>
<dbReference type="UniPathway" id="UPA00705"/>
<dbReference type="PIRSF" id="PIRSF000277">
    <property type="entry name" value="COX6A1"/>
    <property type="match status" value="1"/>
</dbReference>
<evidence type="ECO:0000313" key="13">
    <source>
        <dbReference type="Ensembl" id="ENSCJAP00000093578.1"/>
    </source>
</evidence>
<dbReference type="Ensembl" id="ENSCJAT00000143302.1">
    <property type="protein sequence ID" value="ENSCJAP00000093578.1"/>
    <property type="gene ID" value="ENSCJAG00000075474.1"/>
</dbReference>
<dbReference type="InterPro" id="IPR001349">
    <property type="entry name" value="Cyt_c_oxidase_su6a"/>
</dbReference>
<dbReference type="Proteomes" id="UP000008225">
    <property type="component" value="Chromosome 3"/>
</dbReference>
<evidence type="ECO:0000256" key="7">
    <source>
        <dbReference type="ARBA" id="ARBA00022989"/>
    </source>
</evidence>
<dbReference type="GO" id="GO:0006123">
    <property type="term" value="P:mitochondrial electron transport, cytochrome c to oxygen"/>
    <property type="evidence" value="ECO:0007669"/>
    <property type="project" value="TreeGrafter"/>
</dbReference>
<dbReference type="OMA" id="HLHIRTK"/>
<evidence type="ECO:0000256" key="5">
    <source>
        <dbReference type="ARBA" id="ARBA00022792"/>
    </source>
</evidence>
<keyword evidence="6" id="KW-0809">Transit peptide</keyword>
<dbReference type="SUPFAM" id="SSF81411">
    <property type="entry name" value="Mitochondrial cytochrome c oxidase subunit VIa"/>
    <property type="match status" value="1"/>
</dbReference>
<organism evidence="13 14">
    <name type="scientific">Callithrix jacchus</name>
    <name type="common">White-tufted-ear marmoset</name>
    <name type="synonym">Simia Jacchus</name>
    <dbReference type="NCBI Taxonomy" id="9483"/>
    <lineage>
        <taxon>Eukaryota</taxon>
        <taxon>Metazoa</taxon>
        <taxon>Chordata</taxon>
        <taxon>Craniata</taxon>
        <taxon>Vertebrata</taxon>
        <taxon>Euteleostomi</taxon>
        <taxon>Mammalia</taxon>
        <taxon>Eutheria</taxon>
        <taxon>Euarchontoglires</taxon>
        <taxon>Primates</taxon>
        <taxon>Haplorrhini</taxon>
        <taxon>Platyrrhini</taxon>
        <taxon>Cebidae</taxon>
        <taxon>Callitrichinae</taxon>
        <taxon>Callithrix</taxon>
        <taxon>Callithrix</taxon>
    </lineage>
</organism>
<reference evidence="13 14" key="1">
    <citation type="submission" date="2009-03" db="EMBL/GenBank/DDBJ databases">
        <authorList>
            <person name="Warren W."/>
            <person name="Ye L."/>
            <person name="Minx P."/>
            <person name="Worley K."/>
            <person name="Gibbs R."/>
            <person name="Wilson R.K."/>
        </authorList>
    </citation>
    <scope>NUCLEOTIDE SEQUENCE [LARGE SCALE GENOMIC DNA]</scope>
</reference>
<dbReference type="AlphaFoldDB" id="A0A8I3WSC4"/>
<dbReference type="GeneID" id="103792000"/>
<keyword evidence="7" id="KW-1133">Transmembrane helix</keyword>
<reference evidence="13" key="2">
    <citation type="submission" date="2025-08" db="UniProtKB">
        <authorList>
            <consortium name="Ensembl"/>
        </authorList>
    </citation>
    <scope>IDENTIFICATION</scope>
</reference>
<dbReference type="FunFam" id="4.10.95.10:FF:000001">
    <property type="entry name" value="Cytochrome c oxidase subunit 6A, mitochondrial"/>
    <property type="match status" value="1"/>
</dbReference>
<reference evidence="13" key="3">
    <citation type="submission" date="2025-09" db="UniProtKB">
        <authorList>
            <consortium name="Ensembl"/>
        </authorList>
    </citation>
    <scope>IDENTIFICATION</scope>
</reference>
<evidence type="ECO:0000256" key="12">
    <source>
        <dbReference type="RuleBase" id="RU004397"/>
    </source>
</evidence>
<evidence type="ECO:0000256" key="9">
    <source>
        <dbReference type="ARBA" id="ARBA00023128"/>
    </source>
</evidence>
<dbReference type="KEGG" id="cjc:103792000"/>
<dbReference type="RefSeq" id="XP_035148330.1">
    <property type="nucleotide sequence ID" value="XM_035292439.2"/>
</dbReference>
<evidence type="ECO:0000256" key="10">
    <source>
        <dbReference type="ARBA" id="ARBA00023136"/>
    </source>
</evidence>
<keyword evidence="5 12" id="KW-0999">Mitochondrion inner membrane</keyword>
<keyword evidence="10 12" id="KW-0472">Membrane</keyword>
<proteinExistence type="inferred from homology"/>
<evidence type="ECO:0000256" key="8">
    <source>
        <dbReference type="ARBA" id="ARBA00023002"/>
    </source>
</evidence>
<evidence type="ECO:0000256" key="4">
    <source>
        <dbReference type="ARBA" id="ARBA00022692"/>
    </source>
</evidence>
<dbReference type="OrthoDB" id="5947505at2759"/>
<sequence length="109" mass="12526">MAAAVASRLSRLLLGWSRPQLERPMSSAAHSREGSDRMWKILTFFVTLPGVEVSMLNMYLKSQKEHEKPEFIAYPHLHIRTKPFPWGDGNHTLFHNSHVNPLPTGYEDE</sequence>
<protein>
    <recommendedName>
        <fullName evidence="12">Cytochrome c oxidase subunit</fullName>
    </recommendedName>
    <alternativeName>
        <fullName evidence="12">Cytochrome c oxidase polypeptide VIa</fullName>
    </alternativeName>
</protein>
<comment type="subcellular location">
    <subcellularLocation>
        <location evidence="1">Mitochondrion inner membrane</location>
        <topology evidence="1">Single-pass membrane protein</topology>
    </subcellularLocation>
</comment>
<keyword evidence="9 12" id="KW-0496">Mitochondrion</keyword>
<keyword evidence="4" id="KW-0812">Transmembrane</keyword>
<dbReference type="PROSITE" id="PS01329">
    <property type="entry name" value="COX6A"/>
    <property type="match status" value="1"/>
</dbReference>
<evidence type="ECO:0000256" key="11">
    <source>
        <dbReference type="RuleBase" id="RU004396"/>
    </source>
</evidence>
<evidence type="ECO:0000256" key="6">
    <source>
        <dbReference type="ARBA" id="ARBA00022946"/>
    </source>
</evidence>
<evidence type="ECO:0000256" key="2">
    <source>
        <dbReference type="ARBA" id="ARBA00004673"/>
    </source>
</evidence>
<dbReference type="PANTHER" id="PTHR11504">
    <property type="entry name" value="CYTOCHROME C OXIDASE POLYPEPTIDE VIA"/>
    <property type="match status" value="1"/>
</dbReference>
<dbReference type="InterPro" id="IPR036418">
    <property type="entry name" value="Cyt_c_oxidase_su6a_sf"/>
</dbReference>
<evidence type="ECO:0000313" key="14">
    <source>
        <dbReference type="Proteomes" id="UP000008225"/>
    </source>
</evidence>
<gene>
    <name evidence="13" type="primary">LOC103792000</name>
</gene>
<dbReference type="GO" id="GO:0005743">
    <property type="term" value="C:mitochondrial inner membrane"/>
    <property type="evidence" value="ECO:0007669"/>
    <property type="project" value="UniProtKB-SubCell"/>
</dbReference>
<accession>A0A8I3WSC4</accession>
<dbReference type="CDD" id="cd00925">
    <property type="entry name" value="Cyt_c_Oxidase_VIa"/>
    <property type="match status" value="1"/>
</dbReference>
<dbReference type="InterPro" id="IPR018507">
    <property type="entry name" value="Cyt_c_oxidase_su6a_CS"/>
</dbReference>
<comment type="pathway">
    <text evidence="2">Energy metabolism; oxidative phosphorylation.</text>
</comment>
<dbReference type="GO" id="GO:0016491">
    <property type="term" value="F:oxidoreductase activity"/>
    <property type="evidence" value="ECO:0007669"/>
    <property type="project" value="UniProtKB-KW"/>
</dbReference>
<evidence type="ECO:0000256" key="3">
    <source>
        <dbReference type="ARBA" id="ARBA00005553"/>
    </source>
</evidence>
<keyword evidence="14" id="KW-1185">Reference proteome</keyword>
<keyword evidence="8" id="KW-0560">Oxidoreductase</keyword>